<evidence type="ECO:0000313" key="1">
    <source>
        <dbReference type="EMBL" id="MBO1916417.1"/>
    </source>
</evidence>
<protein>
    <submittedName>
        <fullName evidence="1">Uncharacterized protein</fullName>
    </submittedName>
</protein>
<gene>
    <name evidence="1" type="ORF">J4727_15020</name>
</gene>
<evidence type="ECO:0000313" key="2">
    <source>
        <dbReference type="Proteomes" id="UP000664477"/>
    </source>
</evidence>
<reference evidence="1" key="1">
    <citation type="submission" date="2021-03" db="EMBL/GenBank/DDBJ databases">
        <title>Molecular epidemiology and mechanisms of colistin and carbapenem resistance in Enterobacteriaceae from clinical isolates, the environment and porcine samples in Pretoria, South Africa.</title>
        <authorList>
            <person name="Bogoshi D."/>
            <person name="Mbelle N.M."/>
            <person name="Naidoo V."/>
            <person name="Osei Sekyere J."/>
        </authorList>
    </citation>
    <scope>NUCLEOTIDE SEQUENCE</scope>
    <source>
        <strain evidence="1">C052</strain>
    </source>
</reference>
<sequence>MYEWQFIDAVLFWYLIHDSSLFEQQEIAQWLPVGSTLKDILPLSIVQNPPRGGV</sequence>
<accession>A0A939NHN1</accession>
<dbReference type="EMBL" id="JAGETQ010000102">
    <property type="protein sequence ID" value="MBO1916417.1"/>
    <property type="molecule type" value="Genomic_DNA"/>
</dbReference>
<name>A0A939NHN1_PRORE</name>
<dbReference type="AlphaFoldDB" id="A0A939NHN1"/>
<organism evidence="1 2">
    <name type="scientific">Providencia rettgeri</name>
    <dbReference type="NCBI Taxonomy" id="587"/>
    <lineage>
        <taxon>Bacteria</taxon>
        <taxon>Pseudomonadati</taxon>
        <taxon>Pseudomonadota</taxon>
        <taxon>Gammaproteobacteria</taxon>
        <taxon>Enterobacterales</taxon>
        <taxon>Morganellaceae</taxon>
        <taxon>Providencia</taxon>
    </lineage>
</organism>
<dbReference type="Proteomes" id="UP000664477">
    <property type="component" value="Unassembled WGS sequence"/>
</dbReference>
<comment type="caution">
    <text evidence="1">The sequence shown here is derived from an EMBL/GenBank/DDBJ whole genome shotgun (WGS) entry which is preliminary data.</text>
</comment>
<proteinExistence type="predicted"/>